<accession>A0A9P3CHS9</accession>
<dbReference type="AlphaFoldDB" id="A0A9P3CHS9"/>
<dbReference type="EMBL" id="BOLY01000005">
    <property type="protein sequence ID" value="GIZ44649.1"/>
    <property type="molecule type" value="Genomic_DNA"/>
</dbReference>
<feature type="region of interest" description="Disordered" evidence="1">
    <location>
        <begin position="240"/>
        <end position="259"/>
    </location>
</feature>
<comment type="caution">
    <text evidence="3">The sequence shown here is derived from an EMBL/GenBank/DDBJ whole genome shotgun (WGS) entry which is preliminary data.</text>
</comment>
<feature type="compositionally biased region" description="Polar residues" evidence="1">
    <location>
        <begin position="240"/>
        <end position="249"/>
    </location>
</feature>
<reference evidence="3 4" key="1">
    <citation type="submission" date="2021-01" db="EMBL/GenBank/DDBJ databases">
        <title>Cercospora kikuchii MAFF 305040 whole genome shotgun sequence.</title>
        <authorList>
            <person name="Kashiwa T."/>
            <person name="Suzuki T."/>
        </authorList>
    </citation>
    <scope>NUCLEOTIDE SEQUENCE [LARGE SCALE GENOMIC DNA]</scope>
    <source>
        <strain evidence="3 4">MAFF 305040</strain>
    </source>
</reference>
<sequence length="292" mass="31604">MHLIPRFLPLLLIAGVVRGGSLFVRRGKHTTFQADPTLGQQHDLIPRLYEQCRLKDLNGTVVEERNGCVTQLLALLLGQVRVAPIGYAVAAAQSGPRNMTTALFLSLDGTVPEVHLLPTGYQYFDFTGDAALAGVRVQAFQADAAANIYPEDLVELSNAIADFAGATSEDEVPFFSSDSWDFGVCGRAGNVMWYGRLVLEETEFNATKFEPMTAPPCHVGLPFADTQTPTLIQAPGSVNVTAPSSSTPFQSPPYPMPPGARDRYNTTLSPYNVPYNCAQGMPEAFVNGPHEQ</sequence>
<evidence type="ECO:0000313" key="4">
    <source>
        <dbReference type="Proteomes" id="UP000825890"/>
    </source>
</evidence>
<feature type="chain" id="PRO_5040410961" evidence="2">
    <location>
        <begin position="20"/>
        <end position="292"/>
    </location>
</feature>
<keyword evidence="4" id="KW-1185">Reference proteome</keyword>
<gene>
    <name evidence="3" type="ORF">CKM354_000784000</name>
</gene>
<dbReference type="GeneID" id="68293415"/>
<protein>
    <submittedName>
        <fullName evidence="3">Uncharacterized protein</fullName>
    </submittedName>
</protein>
<dbReference type="Proteomes" id="UP000825890">
    <property type="component" value="Unassembled WGS sequence"/>
</dbReference>
<organism evidence="3 4">
    <name type="scientific">Cercospora kikuchii</name>
    <dbReference type="NCBI Taxonomy" id="84275"/>
    <lineage>
        <taxon>Eukaryota</taxon>
        <taxon>Fungi</taxon>
        <taxon>Dikarya</taxon>
        <taxon>Ascomycota</taxon>
        <taxon>Pezizomycotina</taxon>
        <taxon>Dothideomycetes</taxon>
        <taxon>Dothideomycetidae</taxon>
        <taxon>Mycosphaerellales</taxon>
        <taxon>Mycosphaerellaceae</taxon>
        <taxon>Cercospora</taxon>
    </lineage>
</organism>
<evidence type="ECO:0000313" key="3">
    <source>
        <dbReference type="EMBL" id="GIZ44649.1"/>
    </source>
</evidence>
<feature type="signal peptide" evidence="2">
    <location>
        <begin position="1"/>
        <end position="19"/>
    </location>
</feature>
<keyword evidence="2" id="KW-0732">Signal</keyword>
<evidence type="ECO:0000256" key="1">
    <source>
        <dbReference type="SAM" id="MobiDB-lite"/>
    </source>
</evidence>
<name>A0A9P3CHS9_9PEZI</name>
<proteinExistence type="predicted"/>
<dbReference type="RefSeq" id="XP_044659136.1">
    <property type="nucleotide sequence ID" value="XM_044803201.1"/>
</dbReference>
<evidence type="ECO:0000256" key="2">
    <source>
        <dbReference type="SAM" id="SignalP"/>
    </source>
</evidence>